<name>A0A917H1L9_9BACL</name>
<accession>A0A917H1L9</accession>
<keyword evidence="3" id="KW-1185">Reference proteome</keyword>
<comment type="caution">
    <text evidence="2">The sequence shown here is derived from an EMBL/GenBank/DDBJ whole genome shotgun (WGS) entry which is preliminary data.</text>
</comment>
<organism evidence="2 3">
    <name type="scientific">Paenibacillus radicis</name>
    <name type="common">ex Gao et al. 2016</name>
    <dbReference type="NCBI Taxonomy" id="1737354"/>
    <lineage>
        <taxon>Bacteria</taxon>
        <taxon>Bacillati</taxon>
        <taxon>Bacillota</taxon>
        <taxon>Bacilli</taxon>
        <taxon>Bacillales</taxon>
        <taxon>Paenibacillaceae</taxon>
        <taxon>Paenibacillus</taxon>
    </lineage>
</organism>
<dbReference type="EMBL" id="BMHY01000003">
    <property type="protein sequence ID" value="GGG64529.1"/>
    <property type="molecule type" value="Genomic_DNA"/>
</dbReference>
<dbReference type="Proteomes" id="UP000600247">
    <property type="component" value="Unassembled WGS sequence"/>
</dbReference>
<dbReference type="SUPFAM" id="SSF82171">
    <property type="entry name" value="DPP6 N-terminal domain-like"/>
    <property type="match status" value="1"/>
</dbReference>
<feature type="signal peptide" evidence="1">
    <location>
        <begin position="1"/>
        <end position="26"/>
    </location>
</feature>
<reference evidence="2 3" key="1">
    <citation type="journal article" date="2014" name="Int. J. Syst. Evol. Microbiol.">
        <title>Complete genome sequence of Corynebacterium casei LMG S-19264T (=DSM 44701T), isolated from a smear-ripened cheese.</title>
        <authorList>
            <consortium name="US DOE Joint Genome Institute (JGI-PGF)"/>
            <person name="Walter F."/>
            <person name="Albersmeier A."/>
            <person name="Kalinowski J."/>
            <person name="Ruckert C."/>
        </authorList>
    </citation>
    <scope>NUCLEOTIDE SEQUENCE [LARGE SCALE GENOMIC DNA]</scope>
    <source>
        <strain evidence="2 3">CGMCC 1.15286</strain>
    </source>
</reference>
<evidence type="ECO:0000256" key="1">
    <source>
        <dbReference type="SAM" id="SignalP"/>
    </source>
</evidence>
<evidence type="ECO:0000313" key="3">
    <source>
        <dbReference type="Proteomes" id="UP000600247"/>
    </source>
</evidence>
<sequence length="382" mass="42767">MRKRLCWWIGLLAGMIALSGCSSAGAAKQQSTSFLLSEDVKADIRNMKSPLLTGDLLTLSEKLHSDDILSIQNGIMLFNNKQGLYAVNIEESGKRTPVRLLDKPAIEVSQDGKKALYGVGVTPYLLDLESGKSKEVLYKKRGAPASNSMGYRNMKFADTEGRYVLFEKADTINEGEISITDTLTDEIYQIRLQDFLQTFGYTNDFKVYQNELYMPIVVKTGKLANLYKLDLKSWKLAPVIEVDDLYMAGYQPLSDGKLLFNGQFQNKEGIFLYDPASDNCVTLLSGGDYETGKISYAFSLSPDESRILIHDVLNEDVSVAELKEGQLINKRFVMRGYSMYSHVWDVTNWSPDGKSYYMKLAYDEGSSAAITVKNIVKFKSAS</sequence>
<proteinExistence type="predicted"/>
<dbReference type="RefSeq" id="WP_188888643.1">
    <property type="nucleotide sequence ID" value="NZ_BMHY01000003.1"/>
</dbReference>
<keyword evidence="1" id="KW-0732">Signal</keyword>
<protein>
    <recommendedName>
        <fullName evidence="4">Lipoprotein</fullName>
    </recommendedName>
</protein>
<evidence type="ECO:0000313" key="2">
    <source>
        <dbReference type="EMBL" id="GGG64529.1"/>
    </source>
</evidence>
<dbReference type="AlphaFoldDB" id="A0A917H1L9"/>
<gene>
    <name evidence="2" type="ORF">GCM10010918_18270</name>
</gene>
<evidence type="ECO:0008006" key="4">
    <source>
        <dbReference type="Google" id="ProtNLM"/>
    </source>
</evidence>
<dbReference type="PROSITE" id="PS51257">
    <property type="entry name" value="PROKAR_LIPOPROTEIN"/>
    <property type="match status" value="1"/>
</dbReference>
<feature type="chain" id="PRO_5036895955" description="Lipoprotein" evidence="1">
    <location>
        <begin position="27"/>
        <end position="382"/>
    </location>
</feature>